<accession>A0A0R0M6K2</accession>
<dbReference type="OrthoDB" id="2192365at2759"/>
<evidence type="ECO:0000259" key="2">
    <source>
        <dbReference type="Pfam" id="PF09770"/>
    </source>
</evidence>
<protein>
    <recommendedName>
        <fullName evidence="2">mRNA decay factor PAT1 domain-containing protein</fullName>
    </recommendedName>
</protein>
<sequence>MEKIHKQSKKWTKHQFDNFMTEKEKNYISNIFKKKILKINKIYNYEMFFQNDFVTKEIPENREYSVEKNEALISDLKGLKTTKSNTSEKVEKEKHNTSDKVEKEKHDTFDISQDKKNIKTKKISFIKSVKLPRLMSETNVTIVDNIAVKLKIEEMIDEYLCEKYKIRESRILECFIENEKKINEYFKVPKFRKLLCDIFKDDNLELKKTIFLSLLKKSQLIIDYGNISEIFDYLVPYIPILEENKILETRFHEHFMFSLAGILLATLILINQEEMTQIFFKNLESRLEYLFDAQVKYVWRFLAVMIINLSEDEKKWLIIKLRDKIMTVVVSEDQEAIHNMSPLIEALGLELSDLM</sequence>
<evidence type="ECO:0000256" key="1">
    <source>
        <dbReference type="SAM" id="MobiDB-lite"/>
    </source>
</evidence>
<dbReference type="Pfam" id="PF09770">
    <property type="entry name" value="PAT1"/>
    <property type="match status" value="1"/>
</dbReference>
<evidence type="ECO:0000313" key="3">
    <source>
        <dbReference type="EMBL" id="KRH95188.1"/>
    </source>
</evidence>
<dbReference type="InterPro" id="IPR019167">
    <property type="entry name" value="PAT1_dom"/>
</dbReference>
<reference evidence="3 4" key="1">
    <citation type="submission" date="2015-07" db="EMBL/GenBank/DDBJ databases">
        <title>The genome of Pseudoloma neurophilia, a relevant intracellular parasite of the zebrafish.</title>
        <authorList>
            <person name="Ndikumana S."/>
            <person name="Pelin A."/>
            <person name="Sanders J."/>
            <person name="Corradi N."/>
        </authorList>
    </citation>
    <scope>NUCLEOTIDE SEQUENCE [LARGE SCALE GENOMIC DNA]</scope>
    <source>
        <strain evidence="3 4">MK1</strain>
    </source>
</reference>
<dbReference type="VEuPathDB" id="MicrosporidiaDB:M153_210001719"/>
<gene>
    <name evidence="3" type="ORF">M153_210001719</name>
</gene>
<feature type="domain" description="mRNA decay factor PAT1" evidence="2">
    <location>
        <begin position="273"/>
        <end position="329"/>
    </location>
</feature>
<evidence type="ECO:0000313" key="4">
    <source>
        <dbReference type="Proteomes" id="UP000051530"/>
    </source>
</evidence>
<comment type="caution">
    <text evidence="3">The sequence shown here is derived from an EMBL/GenBank/DDBJ whole genome shotgun (WGS) entry which is preliminary data.</text>
</comment>
<organism evidence="3 4">
    <name type="scientific">Pseudoloma neurophilia</name>
    <dbReference type="NCBI Taxonomy" id="146866"/>
    <lineage>
        <taxon>Eukaryota</taxon>
        <taxon>Fungi</taxon>
        <taxon>Fungi incertae sedis</taxon>
        <taxon>Microsporidia</taxon>
        <taxon>Pseudoloma</taxon>
    </lineage>
</organism>
<name>A0A0R0M6K2_9MICR</name>
<keyword evidence="4" id="KW-1185">Reference proteome</keyword>
<feature type="region of interest" description="Disordered" evidence="1">
    <location>
        <begin position="84"/>
        <end position="106"/>
    </location>
</feature>
<dbReference type="Proteomes" id="UP000051530">
    <property type="component" value="Unassembled WGS sequence"/>
</dbReference>
<dbReference type="AlphaFoldDB" id="A0A0R0M6K2"/>
<proteinExistence type="predicted"/>
<feature type="compositionally biased region" description="Basic and acidic residues" evidence="1">
    <location>
        <begin position="86"/>
        <end position="106"/>
    </location>
</feature>
<dbReference type="EMBL" id="LGUB01000003">
    <property type="protein sequence ID" value="KRH95188.1"/>
    <property type="molecule type" value="Genomic_DNA"/>
</dbReference>